<accession>A0ABR8RJ54</accession>
<name>A0ABR8RJ54_9GAMM</name>
<dbReference type="Proteomes" id="UP000606724">
    <property type="component" value="Unassembled WGS sequence"/>
</dbReference>
<reference evidence="1 2" key="1">
    <citation type="submission" date="2020-08" db="EMBL/GenBank/DDBJ databases">
        <title>A Genomic Blueprint of the Chicken Gut Microbiome.</title>
        <authorList>
            <person name="Gilroy R."/>
            <person name="Ravi A."/>
            <person name="Getino M."/>
            <person name="Pursley I."/>
            <person name="Horton D.L."/>
            <person name="Alikhan N.-F."/>
            <person name="Baker D."/>
            <person name="Gharbi K."/>
            <person name="Hall N."/>
            <person name="Watson M."/>
            <person name="Adriaenssens E.M."/>
            <person name="Foster-Nyarko E."/>
            <person name="Jarju S."/>
            <person name="Secka A."/>
            <person name="Antonio M."/>
            <person name="Oren A."/>
            <person name="Chaudhuri R."/>
            <person name="La Ragione R.M."/>
            <person name="Hildebrand F."/>
            <person name="Pallen M.J."/>
        </authorList>
    </citation>
    <scope>NUCLEOTIDE SEQUENCE [LARGE SCALE GENOMIC DNA]</scope>
    <source>
        <strain evidence="1 2">Sa4CVA2</strain>
    </source>
</reference>
<organism evidence="1 2">
    <name type="scientific">Psychrobacter communis</name>
    <dbReference type="NCBI Taxonomy" id="2762238"/>
    <lineage>
        <taxon>Bacteria</taxon>
        <taxon>Pseudomonadati</taxon>
        <taxon>Pseudomonadota</taxon>
        <taxon>Gammaproteobacteria</taxon>
        <taxon>Moraxellales</taxon>
        <taxon>Moraxellaceae</taxon>
        <taxon>Psychrobacter</taxon>
    </lineage>
</organism>
<evidence type="ECO:0000313" key="2">
    <source>
        <dbReference type="Proteomes" id="UP000606724"/>
    </source>
</evidence>
<gene>
    <name evidence="1" type="ORF">H9653_07010</name>
</gene>
<dbReference type="RefSeq" id="WP_191691503.1">
    <property type="nucleotide sequence ID" value="NZ_JACSQR010000015.1"/>
</dbReference>
<keyword evidence="2" id="KW-1185">Reference proteome</keyword>
<sequence>MESFVKALELSLISKNWYSVLFLCLTLPDICGKVDYPDAGSKQRTINWFKKYIEPSYTITSCGSDRVFLSGADFYALRCALLHEGQDDISTQRAREVLEKFKFVQPLHQGIHIHNNMLNNTLQLQVDQFGKDVLNAVKEWLKDIENDVAKMSKTKSMLSIQMLDLVKGFSI</sequence>
<protein>
    <submittedName>
        <fullName evidence="1">Uncharacterized protein</fullName>
    </submittedName>
</protein>
<proteinExistence type="predicted"/>
<comment type="caution">
    <text evidence="1">The sequence shown here is derived from an EMBL/GenBank/DDBJ whole genome shotgun (WGS) entry which is preliminary data.</text>
</comment>
<dbReference type="EMBL" id="JACSQR010000015">
    <property type="protein sequence ID" value="MBD7947765.1"/>
    <property type="molecule type" value="Genomic_DNA"/>
</dbReference>
<evidence type="ECO:0000313" key="1">
    <source>
        <dbReference type="EMBL" id="MBD7947765.1"/>
    </source>
</evidence>